<accession>A0AB39ABD9</accession>
<sequence length="194" mass="20279">MALKTVRLYGKLGSTFGRVHKLDIRTPAEAIRALCCTIAGFEIYLRNAKRNGVTFACFKGSENISGDDVLSGIGDREFRIAPIITGAKKSGLFQTIIGVALLAVAIFAPWGTAFAASNFLGALGASIALGGVIQMLTPQPGGMSIAESADNKPNYAFGSPVNTTAQGKPMPILWGKREVGGAIISASIIANEVY</sequence>
<dbReference type="EMBL" id="PQ008971">
    <property type="protein sequence ID" value="XDF89535.1"/>
    <property type="molecule type" value="Genomic_DNA"/>
</dbReference>
<organism evidence="2">
    <name type="scientific">Pectobacterium phage Amona</name>
    <dbReference type="NCBI Taxonomy" id="3158137"/>
    <lineage>
        <taxon>Viruses</taxon>
        <taxon>Duplodnaviria</taxon>
        <taxon>Heunggongvirae</taxon>
        <taxon>Uroviricota</taxon>
        <taxon>Caudoviricetes</taxon>
    </lineage>
</organism>
<reference evidence="2" key="2">
    <citation type="submission" date="2024-07" db="EMBL/GenBank/DDBJ databases">
        <authorList>
            <person name="Pedersen J.S."/>
            <person name="Mulbjerg M.R."/>
            <person name="Carstens A.B."/>
            <person name="Hansen L.H."/>
        </authorList>
    </citation>
    <scope>NUCLEOTIDE SEQUENCE</scope>
</reference>
<proteinExistence type="predicted"/>
<keyword evidence="1" id="KW-1133">Transmembrane helix</keyword>
<protein>
    <submittedName>
        <fullName evidence="2">Tail protein</fullName>
    </submittedName>
</protein>
<keyword evidence="1" id="KW-0472">Membrane</keyword>
<feature type="transmembrane region" description="Helical" evidence="1">
    <location>
        <begin position="92"/>
        <end position="110"/>
    </location>
</feature>
<gene>
    <name evidence="2" type="ORF">CVQSGQUC_CDS0030</name>
</gene>
<evidence type="ECO:0000313" key="2">
    <source>
        <dbReference type="EMBL" id="XDF89535.1"/>
    </source>
</evidence>
<evidence type="ECO:0000256" key="1">
    <source>
        <dbReference type="SAM" id="Phobius"/>
    </source>
</evidence>
<reference evidence="2" key="1">
    <citation type="journal article" date="2024" name="Virus Res.">
        <title>A novel genus of Pectobacterium bacteriophages display broad host range by targeting several species of Danish soft rot isolates.</title>
        <authorList>
            <person name="Pedersen J.S."/>
            <person name="Carstens A.B."/>
            <person name="Rothgard M.M."/>
            <person name="Roy C."/>
            <person name="Viry A."/>
            <person name="Papudeshi B."/>
            <person name="Kot W."/>
            <person name="Hille F."/>
            <person name="Franz C.M.A.P."/>
            <person name="Edwards R."/>
            <person name="Hansen L.H."/>
        </authorList>
    </citation>
    <scope>NUCLEOTIDE SEQUENCE</scope>
</reference>
<name>A0AB39ABD9_9CAUD</name>
<keyword evidence="1" id="KW-0812">Transmembrane</keyword>